<dbReference type="PANTHER" id="PTHR11527">
    <property type="entry name" value="HEAT-SHOCK PROTEIN 20 FAMILY MEMBER"/>
    <property type="match status" value="1"/>
</dbReference>
<keyword evidence="1" id="KW-0346">Stress response</keyword>
<dbReference type="InterPro" id="IPR002068">
    <property type="entry name" value="A-crystallin/Hsp20_dom"/>
</dbReference>
<name>A0AA40DAE9_9PEZI</name>
<dbReference type="Proteomes" id="UP001174997">
    <property type="component" value="Unassembled WGS sequence"/>
</dbReference>
<dbReference type="CDD" id="cd06464">
    <property type="entry name" value="ACD_sHsps-like"/>
    <property type="match status" value="1"/>
</dbReference>
<sequence length="248" mass="27429">MVFSFPSDLYSTDPNFTTLFRLLDDFDTYSREVQDESASTPAPASRGGGGGRHRRGPRPRFDIRETPKSYELYGEVPGMSRNDIHIELTQENVLLITGHVDRPYDTPPPPHKTKPKPKPKPVTVTGEKCDDCDCGPDKPCDECERNKCECTKGKHCDVCGMDTCPKHGDGEGEGKKKAEGPGGEGKEDDNATIRYLLKERFVGDFAREFAFPGPLQEFDIGASLENGVLKVVVPKQEVGKGGRRIEIQ</sequence>
<evidence type="ECO:0000256" key="4">
    <source>
        <dbReference type="SAM" id="MobiDB-lite"/>
    </source>
</evidence>
<comment type="caution">
    <text evidence="6">The sequence shown here is derived from an EMBL/GenBank/DDBJ whole genome shotgun (WGS) entry which is preliminary data.</text>
</comment>
<protein>
    <submittedName>
        <fullName evidence="6">HSP20-like chaperone</fullName>
    </submittedName>
</protein>
<gene>
    <name evidence="6" type="ORF">QBC41DRAFT_305108</name>
</gene>
<dbReference type="Gene3D" id="2.60.40.790">
    <property type="match status" value="1"/>
</dbReference>
<proteinExistence type="inferred from homology"/>
<feature type="region of interest" description="Disordered" evidence="4">
    <location>
        <begin position="99"/>
        <end position="122"/>
    </location>
</feature>
<keyword evidence="7" id="KW-1185">Reference proteome</keyword>
<organism evidence="6 7">
    <name type="scientific">Cercophora samala</name>
    <dbReference type="NCBI Taxonomy" id="330535"/>
    <lineage>
        <taxon>Eukaryota</taxon>
        <taxon>Fungi</taxon>
        <taxon>Dikarya</taxon>
        <taxon>Ascomycota</taxon>
        <taxon>Pezizomycotina</taxon>
        <taxon>Sordariomycetes</taxon>
        <taxon>Sordariomycetidae</taxon>
        <taxon>Sordariales</taxon>
        <taxon>Lasiosphaeriaceae</taxon>
        <taxon>Cercophora</taxon>
    </lineage>
</organism>
<accession>A0AA40DAE9</accession>
<feature type="region of interest" description="Disordered" evidence="4">
    <location>
        <begin position="167"/>
        <end position="190"/>
    </location>
</feature>
<comment type="similarity">
    <text evidence="2 3">Belongs to the small heat shock protein (HSP20) family.</text>
</comment>
<feature type="region of interest" description="Disordered" evidence="4">
    <location>
        <begin position="32"/>
        <end position="67"/>
    </location>
</feature>
<evidence type="ECO:0000256" key="2">
    <source>
        <dbReference type="PROSITE-ProRule" id="PRU00285"/>
    </source>
</evidence>
<evidence type="ECO:0000256" key="1">
    <source>
        <dbReference type="ARBA" id="ARBA00023016"/>
    </source>
</evidence>
<evidence type="ECO:0000256" key="3">
    <source>
        <dbReference type="RuleBase" id="RU003616"/>
    </source>
</evidence>
<dbReference type="PROSITE" id="PS01031">
    <property type="entry name" value="SHSP"/>
    <property type="match status" value="1"/>
</dbReference>
<feature type="domain" description="SHSP" evidence="5">
    <location>
        <begin position="52"/>
        <end position="248"/>
    </location>
</feature>
<dbReference type="AlphaFoldDB" id="A0AA40DAE9"/>
<evidence type="ECO:0000259" key="5">
    <source>
        <dbReference type="PROSITE" id="PS01031"/>
    </source>
</evidence>
<dbReference type="InterPro" id="IPR008978">
    <property type="entry name" value="HSP20-like_chaperone"/>
</dbReference>
<evidence type="ECO:0000313" key="6">
    <source>
        <dbReference type="EMBL" id="KAK0666648.1"/>
    </source>
</evidence>
<reference evidence="6" key="1">
    <citation type="submission" date="2023-06" db="EMBL/GenBank/DDBJ databases">
        <title>Genome-scale phylogeny and comparative genomics of the fungal order Sordariales.</title>
        <authorList>
            <consortium name="Lawrence Berkeley National Laboratory"/>
            <person name="Hensen N."/>
            <person name="Bonometti L."/>
            <person name="Westerberg I."/>
            <person name="Brannstrom I.O."/>
            <person name="Guillou S."/>
            <person name="Cros-Aarteil S."/>
            <person name="Calhoun S."/>
            <person name="Haridas S."/>
            <person name="Kuo A."/>
            <person name="Mondo S."/>
            <person name="Pangilinan J."/>
            <person name="Riley R."/>
            <person name="Labutti K."/>
            <person name="Andreopoulos B."/>
            <person name="Lipzen A."/>
            <person name="Chen C."/>
            <person name="Yanf M."/>
            <person name="Daum C."/>
            <person name="Ng V."/>
            <person name="Clum A."/>
            <person name="Steindorff A."/>
            <person name="Ohm R."/>
            <person name="Martin F."/>
            <person name="Silar P."/>
            <person name="Natvig D."/>
            <person name="Lalanne C."/>
            <person name="Gautier V."/>
            <person name="Ament-Velasquez S.L."/>
            <person name="Kruys A."/>
            <person name="Hutchinson M.I."/>
            <person name="Powell A.J."/>
            <person name="Barry K."/>
            <person name="Miller A.N."/>
            <person name="Grigoriev I.V."/>
            <person name="Debuchy R."/>
            <person name="Gladieux P."/>
            <person name="Thoren M.H."/>
            <person name="Johannesson H."/>
        </authorList>
    </citation>
    <scope>NUCLEOTIDE SEQUENCE</scope>
    <source>
        <strain evidence="6">CBS 307.81</strain>
    </source>
</reference>
<dbReference type="EMBL" id="JAULSY010000085">
    <property type="protein sequence ID" value="KAK0666648.1"/>
    <property type="molecule type" value="Genomic_DNA"/>
</dbReference>
<dbReference type="SUPFAM" id="SSF49764">
    <property type="entry name" value="HSP20-like chaperones"/>
    <property type="match status" value="1"/>
</dbReference>
<dbReference type="InterPro" id="IPR031107">
    <property type="entry name" value="Small_HSP"/>
</dbReference>
<evidence type="ECO:0000313" key="7">
    <source>
        <dbReference type="Proteomes" id="UP001174997"/>
    </source>
</evidence>
<dbReference type="Pfam" id="PF00011">
    <property type="entry name" value="HSP20"/>
    <property type="match status" value="1"/>
</dbReference>